<dbReference type="EMBL" id="JACHHG010000006">
    <property type="protein sequence ID" value="MBB6098468.1"/>
    <property type="molecule type" value="Genomic_DNA"/>
</dbReference>
<evidence type="ECO:0000313" key="1">
    <source>
        <dbReference type="EMBL" id="MBB6098468.1"/>
    </source>
</evidence>
<dbReference type="Proteomes" id="UP000569951">
    <property type="component" value="Unassembled WGS sequence"/>
</dbReference>
<evidence type="ECO:0000313" key="2">
    <source>
        <dbReference type="Proteomes" id="UP000569951"/>
    </source>
</evidence>
<comment type="caution">
    <text evidence="1">The sequence shown here is derived from an EMBL/GenBank/DDBJ whole genome shotgun (WGS) entry which is preliminary data.</text>
</comment>
<reference evidence="1 2" key="1">
    <citation type="submission" date="2020-08" db="EMBL/GenBank/DDBJ databases">
        <title>Genomic Encyclopedia of Type Strains, Phase IV (KMG-IV): sequencing the most valuable type-strain genomes for metagenomic binning, comparative biology and taxonomic classification.</title>
        <authorList>
            <person name="Goeker M."/>
        </authorList>
    </citation>
    <scope>NUCLEOTIDE SEQUENCE [LARGE SCALE GENOMIC DNA]</scope>
    <source>
        <strain evidence="1 2">DSM 21458</strain>
    </source>
</reference>
<dbReference type="AlphaFoldDB" id="A0A841I296"/>
<keyword evidence="2" id="KW-1185">Reference proteome</keyword>
<organism evidence="1 2">
    <name type="scientific">Deinobacterium chartae</name>
    <dbReference type="NCBI Taxonomy" id="521158"/>
    <lineage>
        <taxon>Bacteria</taxon>
        <taxon>Thermotogati</taxon>
        <taxon>Deinococcota</taxon>
        <taxon>Deinococci</taxon>
        <taxon>Deinococcales</taxon>
        <taxon>Deinococcaceae</taxon>
        <taxon>Deinobacterium</taxon>
    </lineage>
</organism>
<sequence>MQTVSEPVGILSTPVSLLLEGTLKKARGLQRGLGKIGHAHNLNVLSDEKRVNKGWGCVKHERDGPRVAELCHELVPA</sequence>
<accession>A0A841I296</accession>
<protein>
    <submittedName>
        <fullName evidence="1">Uncharacterized protein</fullName>
    </submittedName>
</protein>
<gene>
    <name evidence="1" type="ORF">HNR42_001902</name>
</gene>
<proteinExistence type="predicted"/>
<name>A0A841I296_9DEIO</name>